<evidence type="ECO:0000313" key="3">
    <source>
        <dbReference type="EMBL" id="MFC4907692.1"/>
    </source>
</evidence>
<organism evidence="3 4">
    <name type="scientific">Actinomadura gamaensis</name>
    <dbReference type="NCBI Taxonomy" id="1763541"/>
    <lineage>
        <taxon>Bacteria</taxon>
        <taxon>Bacillati</taxon>
        <taxon>Actinomycetota</taxon>
        <taxon>Actinomycetes</taxon>
        <taxon>Streptosporangiales</taxon>
        <taxon>Thermomonosporaceae</taxon>
        <taxon>Actinomadura</taxon>
    </lineage>
</organism>
<dbReference type="InterPro" id="IPR052512">
    <property type="entry name" value="4CMD/NDH-1_regulator"/>
</dbReference>
<feature type="region of interest" description="Disordered" evidence="1">
    <location>
        <begin position="1"/>
        <end position="27"/>
    </location>
</feature>
<reference evidence="4" key="1">
    <citation type="journal article" date="2019" name="Int. J. Syst. Evol. Microbiol.">
        <title>The Global Catalogue of Microorganisms (GCM) 10K type strain sequencing project: providing services to taxonomists for standard genome sequencing and annotation.</title>
        <authorList>
            <consortium name="The Broad Institute Genomics Platform"/>
            <consortium name="The Broad Institute Genome Sequencing Center for Infectious Disease"/>
            <person name="Wu L."/>
            <person name="Ma J."/>
        </authorList>
    </citation>
    <scope>NUCLEOTIDE SEQUENCE [LARGE SCALE GENOMIC DNA]</scope>
    <source>
        <strain evidence="4">KLKA75</strain>
    </source>
</reference>
<dbReference type="SUPFAM" id="SSF69118">
    <property type="entry name" value="AhpD-like"/>
    <property type="match status" value="1"/>
</dbReference>
<accession>A0ABV9TUA7</accession>
<dbReference type="Gene3D" id="1.20.1290.10">
    <property type="entry name" value="AhpD-like"/>
    <property type="match status" value="1"/>
</dbReference>
<name>A0ABV9TUA7_9ACTN</name>
<dbReference type="PANTHER" id="PTHR33570">
    <property type="entry name" value="4-CARBOXYMUCONOLACTONE DECARBOXYLASE FAMILY PROTEIN"/>
    <property type="match status" value="1"/>
</dbReference>
<dbReference type="InterPro" id="IPR029032">
    <property type="entry name" value="AhpD-like"/>
</dbReference>
<evidence type="ECO:0000256" key="1">
    <source>
        <dbReference type="SAM" id="MobiDB-lite"/>
    </source>
</evidence>
<sequence length="142" mass="15065">MTSAPGLSRYERGLARQAELSDPHGPRDRAYRSISDLAPDLPRLAVEFAYGDIHARPGLDAARRELVILGVLIAQGGVEPQLEAHLGAALAAGLTPDELVEAIMQAVPYAGFPRVFGAMAVARRAFEARGLLRKDAGVSPSP</sequence>
<evidence type="ECO:0000259" key="2">
    <source>
        <dbReference type="Pfam" id="PF02627"/>
    </source>
</evidence>
<proteinExistence type="predicted"/>
<feature type="domain" description="Carboxymuconolactone decarboxylase-like" evidence="2">
    <location>
        <begin position="39"/>
        <end position="123"/>
    </location>
</feature>
<dbReference type="Proteomes" id="UP001595872">
    <property type="component" value="Unassembled WGS sequence"/>
</dbReference>
<keyword evidence="4" id="KW-1185">Reference proteome</keyword>
<gene>
    <name evidence="3" type="ORF">ACFPCY_10200</name>
</gene>
<dbReference type="RefSeq" id="WP_378253654.1">
    <property type="nucleotide sequence ID" value="NZ_JBHSIT010000002.1"/>
</dbReference>
<feature type="compositionally biased region" description="Basic and acidic residues" evidence="1">
    <location>
        <begin position="9"/>
        <end position="27"/>
    </location>
</feature>
<comment type="caution">
    <text evidence="3">The sequence shown here is derived from an EMBL/GenBank/DDBJ whole genome shotgun (WGS) entry which is preliminary data.</text>
</comment>
<dbReference type="EMBL" id="JBHSIT010000002">
    <property type="protein sequence ID" value="MFC4907692.1"/>
    <property type="molecule type" value="Genomic_DNA"/>
</dbReference>
<dbReference type="InterPro" id="IPR003779">
    <property type="entry name" value="CMD-like"/>
</dbReference>
<evidence type="ECO:0000313" key="4">
    <source>
        <dbReference type="Proteomes" id="UP001595872"/>
    </source>
</evidence>
<dbReference type="Pfam" id="PF02627">
    <property type="entry name" value="CMD"/>
    <property type="match status" value="1"/>
</dbReference>
<dbReference type="PANTHER" id="PTHR33570:SF2">
    <property type="entry name" value="CARBOXYMUCONOLACTONE DECARBOXYLASE-LIKE DOMAIN-CONTAINING PROTEIN"/>
    <property type="match status" value="1"/>
</dbReference>
<protein>
    <submittedName>
        <fullName evidence="3">Carboxymuconolactone decarboxylase family protein</fullName>
    </submittedName>
</protein>